<dbReference type="Pfam" id="PF07776">
    <property type="entry name" value="zf-AD"/>
    <property type="match status" value="1"/>
</dbReference>
<keyword evidence="5" id="KW-0677">Repeat</keyword>
<dbReference type="GO" id="GO:0000978">
    <property type="term" value="F:RNA polymerase II cis-regulatory region sequence-specific DNA binding"/>
    <property type="evidence" value="ECO:0007669"/>
    <property type="project" value="TreeGrafter"/>
</dbReference>
<dbReference type="InterPro" id="IPR013087">
    <property type="entry name" value="Znf_C2H2_type"/>
</dbReference>
<comment type="caution">
    <text evidence="17">The sequence shown here is derived from an EMBL/GenBank/DDBJ whole genome shotgun (WGS) entry which is preliminary data.</text>
</comment>
<feature type="binding site" evidence="14">
    <location>
        <position position="66"/>
    </location>
    <ligand>
        <name>Zn(2+)</name>
        <dbReference type="ChEBI" id="CHEBI:29105"/>
    </ligand>
</feature>
<dbReference type="FunFam" id="3.30.160.60:FF:002110">
    <property type="entry name" value="Zinc finger protein 1053"/>
    <property type="match status" value="1"/>
</dbReference>
<dbReference type="FunFam" id="3.30.160.60:FF:000145">
    <property type="entry name" value="Zinc finger protein 574"/>
    <property type="match status" value="1"/>
</dbReference>
<evidence type="ECO:0000256" key="7">
    <source>
        <dbReference type="ARBA" id="ARBA00022833"/>
    </source>
</evidence>
<evidence type="ECO:0000259" key="16">
    <source>
        <dbReference type="PROSITE" id="PS51915"/>
    </source>
</evidence>
<gene>
    <name evidence="17" type="ORF">TSAR_012419</name>
</gene>
<dbReference type="PROSITE" id="PS00028">
    <property type="entry name" value="ZINC_FINGER_C2H2_1"/>
    <property type="match status" value="10"/>
</dbReference>
<dbReference type="GO" id="GO:0008270">
    <property type="term" value="F:zinc ion binding"/>
    <property type="evidence" value="ECO:0007669"/>
    <property type="project" value="UniProtKB-UniRule"/>
</dbReference>
<keyword evidence="4 14" id="KW-0479">Metal-binding</keyword>
<evidence type="ECO:0000259" key="15">
    <source>
        <dbReference type="PROSITE" id="PS50157"/>
    </source>
</evidence>
<dbReference type="FunFam" id="3.30.160.60:FF:000624">
    <property type="entry name" value="zinc finger protein 697"/>
    <property type="match status" value="1"/>
</dbReference>
<dbReference type="PANTHER" id="PTHR24399:SF70">
    <property type="entry name" value="C2H2-TYPE DOMAIN-CONTAINING PROTEIN"/>
    <property type="match status" value="1"/>
</dbReference>
<evidence type="ECO:0000256" key="6">
    <source>
        <dbReference type="ARBA" id="ARBA00022771"/>
    </source>
</evidence>
<dbReference type="PANTHER" id="PTHR24399">
    <property type="entry name" value="ZINC FINGER AND BTB DOMAIN-CONTAINING"/>
    <property type="match status" value="1"/>
</dbReference>
<feature type="domain" description="C2H2-type" evidence="15">
    <location>
        <begin position="207"/>
        <end position="234"/>
    </location>
</feature>
<sequence length="585" mass="67397">MFIVTKTIDSENISKVCRTCLREDNDKMVCLFIGPAESSLGAKLQSLSCLEVAQGDGLPEKMCDRCVTRAESALLFREQCRAADQALRQAAVRVSKERVRQNVLPCKAYQQTPSFVPFQYSQEALKPSDCRALANHQELYLNNRLHPPFYRGEDNVPQHMHIVESHNNYLNLSRYSGGSTSHESLRPDDFDPITRHNTIQNRASCALQCSLCHCTFTNRTQLENHCITHNSDNVDISSDEVNIEVEENSNHLERNHSYERCVSQSVQQPSESIAYNKMKPDCGSSFQELTFSNSIKGKYSDQVSVISTRVISQEPESMARSKPQEIPEKNRFKCETCSRLFGQKSKLLAHQATHDRKKPFECMDCGKSYSSRSKLTSHSRLHTQTNIHRCKICQKIFSYPSYLADHMKSHDAKPVKRTASIECAQCKKQFQFAKSYKRHMKFHTGKDLFHCDICDKLFNQKYALKAHMRSHESARFHKCDLCDKSFNQKSNLVEHMRIHTKVKPFKCKTCEKSFAQSSHLKSHEASHDSVRQFQCRMCGKRFKLASHLKRHVNLHTGLKMYKCDQCEQVFSQAFSLKRHSKKHSE</sequence>
<proteinExistence type="inferred from homology"/>
<comment type="subcellular location">
    <subcellularLocation>
        <location evidence="2">Nucleus</location>
    </subcellularLocation>
</comment>
<reference evidence="17 18" key="1">
    <citation type="journal article" date="2017" name="Curr. Biol.">
        <title>The Evolution of Venom by Co-option of Single-Copy Genes.</title>
        <authorList>
            <person name="Martinson E.O."/>
            <person name="Mrinalini"/>
            <person name="Kelkar Y.D."/>
            <person name="Chang C.H."/>
            <person name="Werren J.H."/>
        </authorList>
    </citation>
    <scope>NUCLEOTIDE SEQUENCE [LARGE SCALE GENOMIC DNA]</scope>
    <source>
        <strain evidence="17 18">Alberta</strain>
        <tissue evidence="17">Whole body</tissue>
    </source>
</reference>
<keyword evidence="7 14" id="KW-0862">Zinc</keyword>
<feature type="domain" description="C2H2-type" evidence="15">
    <location>
        <begin position="332"/>
        <end position="359"/>
    </location>
</feature>
<dbReference type="FunFam" id="3.30.160.60:FF:002343">
    <property type="entry name" value="Zinc finger protein 33A"/>
    <property type="match status" value="1"/>
</dbReference>
<dbReference type="GO" id="GO:0048598">
    <property type="term" value="P:embryonic morphogenesis"/>
    <property type="evidence" value="ECO:0007669"/>
    <property type="project" value="UniProtKB-ARBA"/>
</dbReference>
<evidence type="ECO:0000256" key="12">
    <source>
        <dbReference type="ARBA" id="ARBA00068876"/>
    </source>
</evidence>
<feature type="domain" description="C2H2-type" evidence="15">
    <location>
        <begin position="388"/>
        <end position="415"/>
    </location>
</feature>
<protein>
    <recommendedName>
        <fullName evidence="12">Zinc finger protein 865</fullName>
    </recommendedName>
</protein>
<feature type="domain" description="C2H2-type" evidence="15">
    <location>
        <begin position="477"/>
        <end position="504"/>
    </location>
</feature>
<evidence type="ECO:0000313" key="18">
    <source>
        <dbReference type="Proteomes" id="UP000215335"/>
    </source>
</evidence>
<dbReference type="FunFam" id="3.30.160.60:FF:000100">
    <property type="entry name" value="Zinc finger 45-like"/>
    <property type="match status" value="1"/>
</dbReference>
<dbReference type="InterPro" id="IPR036236">
    <property type="entry name" value="Znf_C2H2_sf"/>
</dbReference>
<dbReference type="OrthoDB" id="6077919at2759"/>
<dbReference type="AlphaFoldDB" id="A0A232F524"/>
<keyword evidence="8" id="KW-0805">Transcription regulation</keyword>
<name>A0A232F524_9HYME</name>
<evidence type="ECO:0000256" key="3">
    <source>
        <dbReference type="ARBA" id="ARBA00006991"/>
    </source>
</evidence>
<keyword evidence="18" id="KW-1185">Reference proteome</keyword>
<dbReference type="SMART" id="SM00868">
    <property type="entry name" value="zf-AD"/>
    <property type="match status" value="1"/>
</dbReference>
<evidence type="ECO:0000256" key="5">
    <source>
        <dbReference type="ARBA" id="ARBA00022737"/>
    </source>
</evidence>
<dbReference type="Pfam" id="PF00096">
    <property type="entry name" value="zf-C2H2"/>
    <property type="match status" value="8"/>
</dbReference>
<dbReference type="SUPFAM" id="SSF57716">
    <property type="entry name" value="Glucocorticoid receptor-like (DNA-binding domain)"/>
    <property type="match status" value="1"/>
</dbReference>
<dbReference type="STRING" id="543379.A0A232F524"/>
<dbReference type="GO" id="GO:0005654">
    <property type="term" value="C:nucleoplasm"/>
    <property type="evidence" value="ECO:0007669"/>
    <property type="project" value="TreeGrafter"/>
</dbReference>
<dbReference type="FunFam" id="3.30.160.60:FF:000446">
    <property type="entry name" value="Zinc finger protein"/>
    <property type="match status" value="1"/>
</dbReference>
<evidence type="ECO:0000256" key="4">
    <source>
        <dbReference type="ARBA" id="ARBA00022723"/>
    </source>
</evidence>
<feature type="domain" description="C2H2-type" evidence="15">
    <location>
        <begin position="449"/>
        <end position="476"/>
    </location>
</feature>
<dbReference type="SUPFAM" id="SSF57667">
    <property type="entry name" value="beta-beta-alpha zinc fingers"/>
    <property type="match status" value="5"/>
</dbReference>
<feature type="domain" description="C2H2-type" evidence="15">
    <location>
        <begin position="561"/>
        <end position="585"/>
    </location>
</feature>
<feature type="binding site" evidence="14">
    <location>
        <position position="63"/>
    </location>
    <ligand>
        <name>Zn(2+)</name>
        <dbReference type="ChEBI" id="CHEBI:29105"/>
    </ligand>
</feature>
<keyword evidence="6 13" id="KW-0863">Zinc-finger</keyword>
<feature type="domain" description="C2H2-type" evidence="15">
    <location>
        <begin position="421"/>
        <end position="448"/>
    </location>
</feature>
<organism evidence="17 18">
    <name type="scientific">Trichomalopsis sarcophagae</name>
    <dbReference type="NCBI Taxonomy" id="543379"/>
    <lineage>
        <taxon>Eukaryota</taxon>
        <taxon>Metazoa</taxon>
        <taxon>Ecdysozoa</taxon>
        <taxon>Arthropoda</taxon>
        <taxon>Hexapoda</taxon>
        <taxon>Insecta</taxon>
        <taxon>Pterygota</taxon>
        <taxon>Neoptera</taxon>
        <taxon>Endopterygota</taxon>
        <taxon>Hymenoptera</taxon>
        <taxon>Apocrita</taxon>
        <taxon>Proctotrupomorpha</taxon>
        <taxon>Chalcidoidea</taxon>
        <taxon>Pteromalidae</taxon>
        <taxon>Pteromalinae</taxon>
        <taxon>Trichomalopsis</taxon>
    </lineage>
</organism>
<dbReference type="InterPro" id="IPR012934">
    <property type="entry name" value="Znf_AD"/>
</dbReference>
<evidence type="ECO:0000256" key="8">
    <source>
        <dbReference type="ARBA" id="ARBA00023015"/>
    </source>
</evidence>
<evidence type="ECO:0000256" key="14">
    <source>
        <dbReference type="PROSITE-ProRule" id="PRU01263"/>
    </source>
</evidence>
<dbReference type="Gene3D" id="3.30.160.60">
    <property type="entry name" value="Classic Zinc Finger"/>
    <property type="match status" value="8"/>
</dbReference>
<feature type="domain" description="ZAD" evidence="16">
    <location>
        <begin position="15"/>
        <end position="90"/>
    </location>
</feature>
<evidence type="ECO:0000256" key="9">
    <source>
        <dbReference type="ARBA" id="ARBA00023125"/>
    </source>
</evidence>
<comment type="similarity">
    <text evidence="3">Belongs to the krueppel C2H2-type zinc-finger protein family.</text>
</comment>
<evidence type="ECO:0000256" key="11">
    <source>
        <dbReference type="ARBA" id="ARBA00023242"/>
    </source>
</evidence>
<dbReference type="PROSITE" id="PS51915">
    <property type="entry name" value="ZAD"/>
    <property type="match status" value="1"/>
</dbReference>
<dbReference type="PROSITE" id="PS50157">
    <property type="entry name" value="ZINC_FINGER_C2H2_2"/>
    <property type="match status" value="10"/>
</dbReference>
<feature type="binding site" evidence="14">
    <location>
        <position position="20"/>
    </location>
    <ligand>
        <name>Zn(2+)</name>
        <dbReference type="ChEBI" id="CHEBI:29105"/>
    </ligand>
</feature>
<evidence type="ECO:0000256" key="2">
    <source>
        <dbReference type="ARBA" id="ARBA00004123"/>
    </source>
</evidence>
<dbReference type="EMBL" id="NNAY01000993">
    <property type="protein sequence ID" value="OXU25579.1"/>
    <property type="molecule type" value="Genomic_DNA"/>
</dbReference>
<keyword evidence="9" id="KW-0238">DNA-binding</keyword>
<keyword evidence="11" id="KW-0539">Nucleus</keyword>
<dbReference type="SMART" id="SM00355">
    <property type="entry name" value="ZnF_C2H2"/>
    <property type="match status" value="10"/>
</dbReference>
<feature type="binding site" evidence="14">
    <location>
        <position position="17"/>
    </location>
    <ligand>
        <name>Zn(2+)</name>
        <dbReference type="ChEBI" id="CHEBI:29105"/>
    </ligand>
</feature>
<evidence type="ECO:0000256" key="1">
    <source>
        <dbReference type="ARBA" id="ARBA00003767"/>
    </source>
</evidence>
<evidence type="ECO:0000313" key="17">
    <source>
        <dbReference type="EMBL" id="OXU25579.1"/>
    </source>
</evidence>
<dbReference type="Gene3D" id="3.40.1800.20">
    <property type="match status" value="1"/>
</dbReference>
<dbReference type="GO" id="GO:0001227">
    <property type="term" value="F:DNA-binding transcription repressor activity, RNA polymerase II-specific"/>
    <property type="evidence" value="ECO:0007669"/>
    <property type="project" value="TreeGrafter"/>
</dbReference>
<evidence type="ECO:0000256" key="13">
    <source>
        <dbReference type="PROSITE-ProRule" id="PRU00042"/>
    </source>
</evidence>
<feature type="domain" description="C2H2-type" evidence="15">
    <location>
        <begin position="360"/>
        <end position="387"/>
    </location>
</feature>
<keyword evidence="10" id="KW-0804">Transcription</keyword>
<comment type="function">
    <text evidence="1">May be involved in transcriptional regulation.</text>
</comment>
<evidence type="ECO:0000256" key="10">
    <source>
        <dbReference type="ARBA" id="ARBA00023163"/>
    </source>
</evidence>
<feature type="domain" description="C2H2-type" evidence="15">
    <location>
        <begin position="533"/>
        <end position="560"/>
    </location>
</feature>
<accession>A0A232F524</accession>
<feature type="domain" description="C2H2-type" evidence="15">
    <location>
        <begin position="505"/>
        <end position="532"/>
    </location>
</feature>
<dbReference type="Proteomes" id="UP000215335">
    <property type="component" value="Unassembled WGS sequence"/>
</dbReference>